<dbReference type="Proteomes" id="UP000321155">
    <property type="component" value="Unassembled WGS sequence"/>
</dbReference>
<proteinExistence type="predicted"/>
<comment type="caution">
    <text evidence="1">The sequence shown here is derived from an EMBL/GenBank/DDBJ whole genome shotgun (WGS) entry which is preliminary data.</text>
</comment>
<reference evidence="1 2" key="1">
    <citation type="submission" date="2019-07" db="EMBL/GenBank/DDBJ databases">
        <title>Whole genome shotgun sequence of Kocuria flava NBRC 107626.</title>
        <authorList>
            <person name="Hosoyama A."/>
            <person name="Uohara A."/>
            <person name="Ohji S."/>
            <person name="Ichikawa N."/>
        </authorList>
    </citation>
    <scope>NUCLEOTIDE SEQUENCE [LARGE SCALE GENOMIC DNA]</scope>
    <source>
        <strain evidence="1 2">NBRC 107626</strain>
    </source>
</reference>
<evidence type="ECO:0000313" key="2">
    <source>
        <dbReference type="Proteomes" id="UP000321155"/>
    </source>
</evidence>
<protein>
    <recommendedName>
        <fullName evidence="3">Cytoplasmic protein</fullName>
    </recommendedName>
</protein>
<dbReference type="SUPFAM" id="SSF142906">
    <property type="entry name" value="YjbR-like"/>
    <property type="match status" value="1"/>
</dbReference>
<accession>A0ABQ0XCR6</accession>
<name>A0ABQ0XCR6_9MICC</name>
<dbReference type="InterPro" id="IPR058532">
    <property type="entry name" value="YjbR/MT2646/Rv2570-like"/>
</dbReference>
<sequence length="134" mass="15028">MDGTRLQEIAMQFAARLPAVSHTYPFGPDHDVFKVVDKVFLMTTEAPGKPIVTLKCEPPHAAALRQEFPEITPGYHMNKQHWISLAAGPEITPELVEELVLNAYELVVEGLPRSRRPLLRHTYTGPQRTTTETA</sequence>
<dbReference type="InterPro" id="IPR038056">
    <property type="entry name" value="YjbR-like_sf"/>
</dbReference>
<evidence type="ECO:0008006" key="3">
    <source>
        <dbReference type="Google" id="ProtNLM"/>
    </source>
</evidence>
<dbReference type="InterPro" id="IPR007351">
    <property type="entry name" value="YjbR"/>
</dbReference>
<dbReference type="PANTHER" id="PTHR35145">
    <property type="entry name" value="CYTOPLASMIC PROTEIN-RELATED"/>
    <property type="match status" value="1"/>
</dbReference>
<gene>
    <name evidence="1" type="ORF">KFL01_29800</name>
</gene>
<evidence type="ECO:0000313" key="1">
    <source>
        <dbReference type="EMBL" id="GEO93674.1"/>
    </source>
</evidence>
<dbReference type="Gene3D" id="3.90.1150.30">
    <property type="match status" value="1"/>
</dbReference>
<dbReference type="PANTHER" id="PTHR35145:SF1">
    <property type="entry name" value="CYTOPLASMIC PROTEIN"/>
    <property type="match status" value="1"/>
</dbReference>
<keyword evidence="2" id="KW-1185">Reference proteome</keyword>
<dbReference type="EMBL" id="BJZR01000154">
    <property type="protein sequence ID" value="GEO93674.1"/>
    <property type="molecule type" value="Genomic_DNA"/>
</dbReference>
<dbReference type="Pfam" id="PF04237">
    <property type="entry name" value="YjbR"/>
    <property type="match status" value="1"/>
</dbReference>
<organism evidence="1 2">
    <name type="scientific">Kocuria flava</name>
    <dbReference type="NCBI Taxonomy" id="446860"/>
    <lineage>
        <taxon>Bacteria</taxon>
        <taxon>Bacillati</taxon>
        <taxon>Actinomycetota</taxon>
        <taxon>Actinomycetes</taxon>
        <taxon>Micrococcales</taxon>
        <taxon>Micrococcaceae</taxon>
        <taxon>Kocuria</taxon>
    </lineage>
</organism>